<protein>
    <submittedName>
        <fullName evidence="2">Uncharacterized protein</fullName>
    </submittedName>
</protein>
<evidence type="ECO:0000313" key="2">
    <source>
        <dbReference type="EMBL" id="CAB9505491.1"/>
    </source>
</evidence>
<keyword evidence="3" id="KW-1185">Reference proteome</keyword>
<comment type="caution">
    <text evidence="2">The sequence shown here is derived from an EMBL/GenBank/DDBJ whole genome shotgun (WGS) entry which is preliminary data.</text>
</comment>
<dbReference type="Proteomes" id="UP001153069">
    <property type="component" value="Unassembled WGS sequence"/>
</dbReference>
<feature type="region of interest" description="Disordered" evidence="1">
    <location>
        <begin position="105"/>
        <end position="154"/>
    </location>
</feature>
<evidence type="ECO:0000313" key="3">
    <source>
        <dbReference type="Proteomes" id="UP001153069"/>
    </source>
</evidence>
<organism evidence="2 3">
    <name type="scientific">Seminavis robusta</name>
    <dbReference type="NCBI Taxonomy" id="568900"/>
    <lineage>
        <taxon>Eukaryota</taxon>
        <taxon>Sar</taxon>
        <taxon>Stramenopiles</taxon>
        <taxon>Ochrophyta</taxon>
        <taxon>Bacillariophyta</taxon>
        <taxon>Bacillariophyceae</taxon>
        <taxon>Bacillariophycidae</taxon>
        <taxon>Naviculales</taxon>
        <taxon>Naviculaceae</taxon>
        <taxon>Seminavis</taxon>
    </lineage>
</organism>
<proteinExistence type="predicted"/>
<dbReference type="AlphaFoldDB" id="A0A9N8DNC1"/>
<feature type="region of interest" description="Disordered" evidence="1">
    <location>
        <begin position="1"/>
        <end position="23"/>
    </location>
</feature>
<feature type="compositionally biased region" description="Basic residues" evidence="1">
    <location>
        <begin position="116"/>
        <end position="140"/>
    </location>
</feature>
<name>A0A9N8DNC1_9STRA</name>
<gene>
    <name evidence="2" type="ORF">SEMRO_233_G094090.1</name>
</gene>
<reference evidence="2" key="1">
    <citation type="submission" date="2020-06" db="EMBL/GenBank/DDBJ databases">
        <authorList>
            <consortium name="Plant Systems Biology data submission"/>
        </authorList>
    </citation>
    <scope>NUCLEOTIDE SEQUENCE</scope>
    <source>
        <strain evidence="2">D6</strain>
    </source>
</reference>
<evidence type="ECO:0000256" key="1">
    <source>
        <dbReference type="SAM" id="MobiDB-lite"/>
    </source>
</evidence>
<sequence length="154" mass="17294">MPAGDEGPDELPKVHRVRSTQSIASPNTLQMLSEFLMDEQERRQSLRETHHLGTTWKDLQNAYETVAAFEDPGIAAGGYDTFEGPQGGADVGSSAFSDVQKIAMRASQMLSPESLKKKKERKKKRKDKKEKKEAKKHAKLQAKMMMGQEGSRRF</sequence>
<dbReference type="EMBL" id="CAICTM010000232">
    <property type="protein sequence ID" value="CAB9505491.1"/>
    <property type="molecule type" value="Genomic_DNA"/>
</dbReference>
<accession>A0A9N8DNC1</accession>